<dbReference type="RefSeq" id="XP_024352526.1">
    <property type="nucleotide sequence ID" value="XM_024493065.1"/>
</dbReference>
<feature type="compositionally biased region" description="Polar residues" evidence="1">
    <location>
        <begin position="480"/>
        <end position="498"/>
    </location>
</feature>
<dbReference type="Proteomes" id="UP000019149">
    <property type="component" value="Unassembled WGS sequence"/>
</dbReference>
<gene>
    <name evidence="2" type="ORF">EGR_03816</name>
</gene>
<comment type="caution">
    <text evidence="2">The sequence shown here is derived from an EMBL/GenBank/DDBJ whole genome shotgun (WGS) entry which is preliminary data.</text>
</comment>
<feature type="compositionally biased region" description="Polar residues" evidence="1">
    <location>
        <begin position="636"/>
        <end position="665"/>
    </location>
</feature>
<dbReference type="AlphaFoldDB" id="W6UIM1"/>
<evidence type="ECO:0000313" key="3">
    <source>
        <dbReference type="Proteomes" id="UP000019149"/>
    </source>
</evidence>
<sequence>MIDLVTRHAEGLLNFFVVYEIETRLIRFLFPISTGREFVDRLIEFGPGCCKELRCGEFYILLFTDNEGRSEYAHCLQTAEDLLICFTSYLPWFECFHRLLEEVKSKELYKHEQLPTLQQFIAKLYSLKPPPAEKNAISIPYPVLQIPYPQLKARNLPTDIRLPIPTSSNPHFLKALEHYYALEPCQWVDIFTRSPVPFIAGIHSCMYEEAKPYITYGTRVVDLDGQRIYVNMPEEELDNEAIPTPILDFFGVQFTDGTRFLKSAMNKKSHEFASWKTSQLPVQNFLFHQAKPFFAIIVNLLGYFRDCTNSAGQVDFQQMIACQDCPQLKAFLQRLYESQMVHCFLDERLAKHTVDEFDVQARLLSDKCKERLHQSGSNKLNFGDPRWIECKRSITTNGVINNLRIRRKLGQQFIKLTSRGATKTSRSKSEKAGSPLTQKEAANGFPPTPSISHSRSTNMADAGRGDNFGSAESRPRATLPVTNSRPIRPQQNARMSTPATTMATRFSERLPSPVECLCVPQGVPLAGPVREAPITPTSISQRPPIPPKNFVLLASNKCSYEVRSRYLEYTALSIIRGAKMLFECWKPSHQQTVSSTMHNSVFNAKIRNYGQMVEEEKEEGTQFHCSTASPPIPRRNFQNTFPSAPFSSTSYSERFKSTSFDQDTNTPPPALPPRRPSLQPTHRPRPPLPQLPPSVVMTSFSSVASTSATRVNSTPDLLDGAGSSGGGGSTSSESVLASSASLRTVDSVDGRGSGGEAGAERLTPLGFRPPCAFPRSNSSRHVEAPYDICINSKYIDSTVINFKPWILNYVIRMYLVSATTRDQIYQHPGHPKLRSNLVNPQTWQWAEIR</sequence>
<evidence type="ECO:0000313" key="2">
    <source>
        <dbReference type="EMBL" id="EUB61330.1"/>
    </source>
</evidence>
<dbReference type="OrthoDB" id="206724at2759"/>
<evidence type="ECO:0000256" key="1">
    <source>
        <dbReference type="SAM" id="MobiDB-lite"/>
    </source>
</evidence>
<feature type="compositionally biased region" description="Polar residues" evidence="1">
    <location>
        <begin position="450"/>
        <end position="459"/>
    </location>
</feature>
<protein>
    <recommendedName>
        <fullName evidence="4">UDENN domain-containing protein</fullName>
    </recommendedName>
</protein>
<evidence type="ECO:0008006" key="4">
    <source>
        <dbReference type="Google" id="ProtNLM"/>
    </source>
</evidence>
<dbReference type="KEGG" id="egl:EGR_03816"/>
<feature type="region of interest" description="Disordered" evidence="1">
    <location>
        <begin position="416"/>
        <end position="498"/>
    </location>
</feature>
<feature type="region of interest" description="Disordered" evidence="1">
    <location>
        <begin position="707"/>
        <end position="765"/>
    </location>
</feature>
<dbReference type="OMA" id="WIECKRS"/>
<dbReference type="CTD" id="36339531"/>
<feature type="compositionally biased region" description="Pro residues" evidence="1">
    <location>
        <begin position="666"/>
        <end position="675"/>
    </location>
</feature>
<dbReference type="InterPro" id="IPR043153">
    <property type="entry name" value="DENN_C"/>
</dbReference>
<feature type="compositionally biased region" description="Low complexity" evidence="1">
    <location>
        <begin position="730"/>
        <end position="742"/>
    </location>
</feature>
<dbReference type="Gene3D" id="3.30.450.200">
    <property type="match status" value="1"/>
</dbReference>
<name>W6UIM1_ECHGR</name>
<feature type="region of interest" description="Disordered" evidence="1">
    <location>
        <begin position="613"/>
        <end position="695"/>
    </location>
</feature>
<organism evidence="2 3">
    <name type="scientific">Echinococcus granulosus</name>
    <name type="common">Hydatid tapeworm</name>
    <dbReference type="NCBI Taxonomy" id="6210"/>
    <lineage>
        <taxon>Eukaryota</taxon>
        <taxon>Metazoa</taxon>
        <taxon>Spiralia</taxon>
        <taxon>Lophotrochozoa</taxon>
        <taxon>Platyhelminthes</taxon>
        <taxon>Cestoda</taxon>
        <taxon>Eucestoda</taxon>
        <taxon>Cyclophyllidea</taxon>
        <taxon>Taeniidae</taxon>
        <taxon>Echinococcus</taxon>
        <taxon>Echinococcus granulosus group</taxon>
    </lineage>
</organism>
<reference evidence="2 3" key="1">
    <citation type="journal article" date="2013" name="Nat. Genet.">
        <title>The genome of the hydatid tapeworm Echinococcus granulosus.</title>
        <authorList>
            <person name="Zheng H."/>
            <person name="Zhang W."/>
            <person name="Zhang L."/>
            <person name="Zhang Z."/>
            <person name="Li J."/>
            <person name="Lu G."/>
            <person name="Zhu Y."/>
            <person name="Wang Y."/>
            <person name="Huang Y."/>
            <person name="Liu J."/>
            <person name="Kang H."/>
            <person name="Chen J."/>
            <person name="Wang L."/>
            <person name="Chen A."/>
            <person name="Yu S."/>
            <person name="Gao Z."/>
            <person name="Jin L."/>
            <person name="Gu W."/>
            <person name="Wang Z."/>
            <person name="Zhao L."/>
            <person name="Shi B."/>
            <person name="Wen H."/>
            <person name="Lin R."/>
            <person name="Jones M.K."/>
            <person name="Brejova B."/>
            <person name="Vinar T."/>
            <person name="Zhao G."/>
            <person name="McManus D.P."/>
            <person name="Chen Z."/>
            <person name="Zhou Y."/>
            <person name="Wang S."/>
        </authorList>
    </citation>
    <scope>NUCLEOTIDE SEQUENCE [LARGE SCALE GENOMIC DNA]</scope>
</reference>
<keyword evidence="3" id="KW-1185">Reference proteome</keyword>
<dbReference type="EMBL" id="APAU02000021">
    <property type="protein sequence ID" value="EUB61330.1"/>
    <property type="molecule type" value="Genomic_DNA"/>
</dbReference>
<dbReference type="Gene3D" id="3.40.50.11500">
    <property type="match status" value="1"/>
</dbReference>
<accession>W6UIM1</accession>
<dbReference type="GeneID" id="36339531"/>
<dbReference type="STRING" id="6210.W6UIM1"/>
<proteinExistence type="predicted"/>